<protein>
    <recommendedName>
        <fullName evidence="3">DUF2577 domain-containing protein</fullName>
    </recommendedName>
</protein>
<evidence type="ECO:0000313" key="1">
    <source>
        <dbReference type="EMBL" id="MBB6673024.1"/>
    </source>
</evidence>
<dbReference type="EMBL" id="JACJVP010000032">
    <property type="protein sequence ID" value="MBB6673024.1"/>
    <property type="molecule type" value="Genomic_DNA"/>
</dbReference>
<sequence>MEERFGSIAQQAVSGVPAELGTITSTGLLLDSFKHELKDYLVADWLVDVQLPPFSLVGKMKQPVDADGNILSTTTTSSWTKFEFNETTIREVRMNWKAGMQPGDRVLAVPVNGGRDVIVICRVVDAGG</sequence>
<dbReference type="Proteomes" id="UP000547209">
    <property type="component" value="Unassembled WGS sequence"/>
</dbReference>
<organism evidence="1 2">
    <name type="scientific">Cohnella nanjingensis</name>
    <dbReference type="NCBI Taxonomy" id="1387779"/>
    <lineage>
        <taxon>Bacteria</taxon>
        <taxon>Bacillati</taxon>
        <taxon>Bacillota</taxon>
        <taxon>Bacilli</taxon>
        <taxon>Bacillales</taxon>
        <taxon>Paenibacillaceae</taxon>
        <taxon>Cohnella</taxon>
    </lineage>
</organism>
<evidence type="ECO:0000313" key="2">
    <source>
        <dbReference type="Proteomes" id="UP000547209"/>
    </source>
</evidence>
<evidence type="ECO:0008006" key="3">
    <source>
        <dbReference type="Google" id="ProtNLM"/>
    </source>
</evidence>
<dbReference type="RefSeq" id="WP_185670869.1">
    <property type="nucleotide sequence ID" value="NZ_JACJVP010000032.1"/>
</dbReference>
<reference evidence="1 2" key="1">
    <citation type="submission" date="2020-08" db="EMBL/GenBank/DDBJ databases">
        <title>Cohnella phylogeny.</title>
        <authorList>
            <person name="Dunlap C."/>
        </authorList>
    </citation>
    <scope>NUCLEOTIDE SEQUENCE [LARGE SCALE GENOMIC DNA]</scope>
    <source>
        <strain evidence="1 2">DSM 28246</strain>
    </source>
</reference>
<keyword evidence="2" id="KW-1185">Reference proteome</keyword>
<name>A0A7X0RVT2_9BACL</name>
<accession>A0A7X0RVT2</accession>
<comment type="caution">
    <text evidence="1">The sequence shown here is derived from an EMBL/GenBank/DDBJ whole genome shotgun (WGS) entry which is preliminary data.</text>
</comment>
<proteinExistence type="predicted"/>
<dbReference type="AlphaFoldDB" id="A0A7X0RVT2"/>
<gene>
    <name evidence="1" type="ORF">H7C19_20285</name>
</gene>